<dbReference type="RefSeq" id="WP_085913063.1">
    <property type="nucleotide sequence ID" value="NZ_AP018920.1"/>
</dbReference>
<keyword evidence="1" id="KW-0472">Membrane</keyword>
<proteinExistence type="predicted"/>
<comment type="caution">
    <text evidence="2">The sequence shown here is derived from an EMBL/GenBank/DDBJ whole genome shotgun (WGS) entry which is preliminary data.</text>
</comment>
<accession>A0A1Y2MZM1</accession>
<dbReference type="AlphaFoldDB" id="A0A1Y2MZM1"/>
<keyword evidence="1" id="KW-0812">Transmembrane</keyword>
<keyword evidence="1" id="KW-1133">Transmembrane helix</keyword>
<dbReference type="EMBL" id="MIGB01000013">
    <property type="protein sequence ID" value="OSY40419.1"/>
    <property type="molecule type" value="Genomic_DNA"/>
</dbReference>
<name>A0A1Y2MZM1_PSEAH</name>
<organism evidence="2 3">
    <name type="scientific">Pseudonocardia autotrophica</name>
    <name type="common">Amycolata autotrophica</name>
    <name type="synonym">Nocardia autotrophica</name>
    <dbReference type="NCBI Taxonomy" id="2074"/>
    <lineage>
        <taxon>Bacteria</taxon>
        <taxon>Bacillati</taxon>
        <taxon>Actinomycetota</taxon>
        <taxon>Actinomycetes</taxon>
        <taxon>Pseudonocardiales</taxon>
        <taxon>Pseudonocardiaceae</taxon>
        <taxon>Pseudonocardia</taxon>
    </lineage>
</organism>
<evidence type="ECO:0000256" key="1">
    <source>
        <dbReference type="SAM" id="Phobius"/>
    </source>
</evidence>
<sequence length="196" mass="20132">MLAGSTALFGLLLGFRPFTVSLWLIAAVVAPVALRRAQSGRSAGQGTAVMALVLCGVAFPAMIVGSSSWSVTSGGAGALVVAPQPPREVGIAEWNAIVREPDSHVGERLVVHGTVVRADANTGTELVLLSAGPVPASFDDPTTLALRGDIVALRGDVIALSEGDTVHAEIEINGALAYDTMLGELLTVDADLLKLR</sequence>
<evidence type="ECO:0000313" key="2">
    <source>
        <dbReference type="EMBL" id="OSY40419.1"/>
    </source>
</evidence>
<feature type="transmembrane region" description="Helical" evidence="1">
    <location>
        <begin position="6"/>
        <end position="34"/>
    </location>
</feature>
<keyword evidence="3" id="KW-1185">Reference proteome</keyword>
<protein>
    <submittedName>
        <fullName evidence="2">Uncharacterized protein</fullName>
    </submittedName>
</protein>
<feature type="transmembrane region" description="Helical" evidence="1">
    <location>
        <begin position="46"/>
        <end position="64"/>
    </location>
</feature>
<evidence type="ECO:0000313" key="3">
    <source>
        <dbReference type="Proteomes" id="UP000194360"/>
    </source>
</evidence>
<reference evidence="2 3" key="1">
    <citation type="submission" date="2016-09" db="EMBL/GenBank/DDBJ databases">
        <title>Pseudonocardia autotrophica DSM535, a candidate organism with high potential of specific P450 cytochromes.</title>
        <authorList>
            <person name="Grumaz C."/>
            <person name="Vainshtein Y."/>
            <person name="Kirstahler P."/>
            <person name="Sohn K."/>
        </authorList>
    </citation>
    <scope>NUCLEOTIDE SEQUENCE [LARGE SCALE GENOMIC DNA]</scope>
    <source>
        <strain evidence="2 3">DSM 535</strain>
    </source>
</reference>
<dbReference type="Proteomes" id="UP000194360">
    <property type="component" value="Unassembled WGS sequence"/>
</dbReference>
<gene>
    <name evidence="2" type="ORF">BG845_02823</name>
</gene>